<protein>
    <submittedName>
        <fullName evidence="2">RCG26507</fullName>
    </submittedName>
</protein>
<reference evidence="3" key="1">
    <citation type="submission" date="2005-09" db="EMBL/GenBank/DDBJ databases">
        <authorList>
            <person name="Mural R.J."/>
            <person name="Li P.W."/>
            <person name="Adams M.D."/>
            <person name="Amanatides P.G."/>
            <person name="Baden-Tillson H."/>
            <person name="Barnstead M."/>
            <person name="Chin S.H."/>
            <person name="Dew I."/>
            <person name="Evans C.A."/>
            <person name="Ferriera S."/>
            <person name="Flanigan M."/>
            <person name="Fosler C."/>
            <person name="Glodek A."/>
            <person name="Gu Z."/>
            <person name="Holt R.A."/>
            <person name="Jennings D."/>
            <person name="Kraft C.L."/>
            <person name="Lu F."/>
            <person name="Nguyen T."/>
            <person name="Nusskern D.R."/>
            <person name="Pfannkoch C.M."/>
            <person name="Sitter C."/>
            <person name="Sutton G.G."/>
            <person name="Venter J.C."/>
            <person name="Wang Z."/>
            <person name="Woodage T."/>
            <person name="Zheng X.H."/>
            <person name="Zhong F."/>
        </authorList>
    </citation>
    <scope>NUCLEOTIDE SEQUENCE [LARGE SCALE GENOMIC DNA]</scope>
    <source>
        <strain>BN</strain>
        <strain evidence="3">Sprague-Dawley</strain>
    </source>
</reference>
<dbReference type="Proteomes" id="UP000234681">
    <property type="component" value="Chromosome 3"/>
</dbReference>
<organism evidence="2 3">
    <name type="scientific">Rattus norvegicus</name>
    <name type="common">Rat</name>
    <dbReference type="NCBI Taxonomy" id="10116"/>
    <lineage>
        <taxon>Eukaryota</taxon>
        <taxon>Metazoa</taxon>
        <taxon>Chordata</taxon>
        <taxon>Craniata</taxon>
        <taxon>Vertebrata</taxon>
        <taxon>Euteleostomi</taxon>
        <taxon>Mammalia</taxon>
        <taxon>Eutheria</taxon>
        <taxon>Euarchontoglires</taxon>
        <taxon>Glires</taxon>
        <taxon>Rodentia</taxon>
        <taxon>Myomorpha</taxon>
        <taxon>Muroidea</taxon>
        <taxon>Muridae</taxon>
        <taxon>Murinae</taxon>
        <taxon>Rattus</taxon>
    </lineage>
</organism>
<gene>
    <name evidence="2" type="ORF">rCG_26507</name>
</gene>
<dbReference type="AlphaFoldDB" id="A6HMC9"/>
<sequence length="70" mass="8074">MYSLPRTPLTHPPPHQPALRRPNVLGFNDASSLWNFTIPSRIQLGTSLRPLQPEEEAWNLAERILMRGTW</sequence>
<accession>A6HMC9</accession>
<evidence type="ECO:0000313" key="3">
    <source>
        <dbReference type="Proteomes" id="UP000234681"/>
    </source>
</evidence>
<evidence type="ECO:0000256" key="1">
    <source>
        <dbReference type="SAM" id="MobiDB-lite"/>
    </source>
</evidence>
<proteinExistence type="predicted"/>
<name>A6HMC9_RAT</name>
<evidence type="ECO:0000313" key="2">
    <source>
        <dbReference type="EMBL" id="EDL79180.1"/>
    </source>
</evidence>
<feature type="region of interest" description="Disordered" evidence="1">
    <location>
        <begin position="1"/>
        <end position="22"/>
    </location>
</feature>
<dbReference type="EMBL" id="CH473949">
    <property type="protein sequence ID" value="EDL79180.1"/>
    <property type="molecule type" value="Genomic_DNA"/>
</dbReference>